<dbReference type="Pfam" id="PF14329">
    <property type="entry name" value="DUF4386"/>
    <property type="match status" value="1"/>
</dbReference>
<name>A0A2H3KZ38_9CHLR</name>
<organism evidence="2 3">
    <name type="scientific">Candidatus Chloroploca asiatica</name>
    <dbReference type="NCBI Taxonomy" id="1506545"/>
    <lineage>
        <taxon>Bacteria</taxon>
        <taxon>Bacillati</taxon>
        <taxon>Chloroflexota</taxon>
        <taxon>Chloroflexia</taxon>
        <taxon>Chloroflexales</taxon>
        <taxon>Chloroflexineae</taxon>
        <taxon>Oscillochloridaceae</taxon>
        <taxon>Candidatus Chloroploca</taxon>
    </lineage>
</organism>
<feature type="transmembrane region" description="Helical" evidence="1">
    <location>
        <begin position="18"/>
        <end position="36"/>
    </location>
</feature>
<evidence type="ECO:0000256" key="1">
    <source>
        <dbReference type="SAM" id="Phobius"/>
    </source>
</evidence>
<evidence type="ECO:0000313" key="2">
    <source>
        <dbReference type="EMBL" id="PDV99283.1"/>
    </source>
</evidence>
<dbReference type="AlphaFoldDB" id="A0A2H3KZ38"/>
<reference evidence="2 3" key="1">
    <citation type="submission" date="2016-05" db="EMBL/GenBank/DDBJ databases">
        <authorList>
            <person name="Lavstsen T."/>
            <person name="Jespersen J.S."/>
        </authorList>
    </citation>
    <scope>NUCLEOTIDE SEQUENCE [LARGE SCALE GENOMIC DNA]</scope>
    <source>
        <strain evidence="2 3">B7-9</strain>
    </source>
</reference>
<accession>A0A2H3KZ38</accession>
<keyword evidence="1" id="KW-0812">Transmembrane</keyword>
<keyword evidence="1" id="KW-0472">Membrane</keyword>
<sequence>MLLSFALFAAHRTVNPGWAGLALVIAAIGGAVFFATNRSFAMLALSNRYATATDDAQRAALVAAGEAMLAVGESHTPGTFLAFALSLLASLLMAWVMLRGGIFSRASAYVGMLGFGFLLVFEILSVFVPALFDVAMIFAMIGGIASIVWYFMVARRLFQLAHIP</sequence>
<dbReference type="EMBL" id="LYXE01000078">
    <property type="protein sequence ID" value="PDV99283.1"/>
    <property type="molecule type" value="Genomic_DNA"/>
</dbReference>
<evidence type="ECO:0000313" key="3">
    <source>
        <dbReference type="Proteomes" id="UP000220922"/>
    </source>
</evidence>
<dbReference type="Proteomes" id="UP000220922">
    <property type="component" value="Unassembled WGS sequence"/>
</dbReference>
<feature type="transmembrane region" description="Helical" evidence="1">
    <location>
        <begin position="134"/>
        <end position="153"/>
    </location>
</feature>
<dbReference type="InterPro" id="IPR025495">
    <property type="entry name" value="DUF4386"/>
</dbReference>
<keyword evidence="1" id="KW-1133">Transmembrane helix</keyword>
<gene>
    <name evidence="2" type="ORF">A9Q02_13055</name>
</gene>
<proteinExistence type="predicted"/>
<keyword evidence="3" id="KW-1185">Reference proteome</keyword>
<comment type="caution">
    <text evidence="2">The sequence shown here is derived from an EMBL/GenBank/DDBJ whole genome shotgun (WGS) entry which is preliminary data.</text>
</comment>
<protein>
    <recommendedName>
        <fullName evidence="4">DUF4386 family protein</fullName>
    </recommendedName>
</protein>
<feature type="transmembrane region" description="Helical" evidence="1">
    <location>
        <begin position="78"/>
        <end position="98"/>
    </location>
</feature>
<evidence type="ECO:0008006" key="4">
    <source>
        <dbReference type="Google" id="ProtNLM"/>
    </source>
</evidence>
<feature type="transmembrane region" description="Helical" evidence="1">
    <location>
        <begin position="110"/>
        <end position="128"/>
    </location>
</feature>